<feature type="transmembrane region" description="Helical" evidence="9">
    <location>
        <begin position="148"/>
        <end position="167"/>
    </location>
</feature>
<dbReference type="NCBIfam" id="TIGR00879">
    <property type="entry name" value="SP"/>
    <property type="match status" value="1"/>
</dbReference>
<evidence type="ECO:0000256" key="5">
    <source>
        <dbReference type="ARBA" id="ARBA00022989"/>
    </source>
</evidence>
<feature type="transmembrane region" description="Helical" evidence="9">
    <location>
        <begin position="116"/>
        <end position="136"/>
    </location>
</feature>
<dbReference type="SUPFAM" id="SSF103473">
    <property type="entry name" value="MFS general substrate transporter"/>
    <property type="match status" value="1"/>
</dbReference>
<dbReference type="FunFam" id="1.20.1250.20:FF:000090">
    <property type="entry name" value="MFS sugar transporter, putative"/>
    <property type="match status" value="1"/>
</dbReference>
<evidence type="ECO:0000313" key="12">
    <source>
        <dbReference type="Proteomes" id="UP000030669"/>
    </source>
</evidence>
<dbReference type="RefSeq" id="XP_007868766.1">
    <property type="nucleotide sequence ID" value="XM_007870575.1"/>
</dbReference>
<feature type="transmembrane region" description="Helical" evidence="9">
    <location>
        <begin position="403"/>
        <end position="421"/>
    </location>
</feature>
<feature type="transmembrane region" description="Helical" evidence="9">
    <location>
        <begin position="12"/>
        <end position="35"/>
    </location>
</feature>
<dbReference type="GO" id="GO:0005351">
    <property type="term" value="F:carbohydrate:proton symporter activity"/>
    <property type="evidence" value="ECO:0007669"/>
    <property type="project" value="TreeGrafter"/>
</dbReference>
<dbReference type="KEGG" id="gtr:GLOTRDRAFT_79538"/>
<comment type="subcellular location">
    <subcellularLocation>
        <location evidence="1">Membrane</location>
        <topology evidence="1">Multi-pass membrane protein</topology>
    </subcellularLocation>
</comment>
<dbReference type="Pfam" id="PF00083">
    <property type="entry name" value="Sugar_tr"/>
    <property type="match status" value="1"/>
</dbReference>
<dbReference type="Gene3D" id="1.20.1250.20">
    <property type="entry name" value="MFS general substrate transporter like domains"/>
    <property type="match status" value="1"/>
</dbReference>
<dbReference type="InterPro" id="IPR003663">
    <property type="entry name" value="Sugar/inositol_transpt"/>
</dbReference>
<dbReference type="PANTHER" id="PTHR48022:SF28">
    <property type="entry name" value="MAJOR FACILITATOR SUPERFAMILY (MFS) PROFILE DOMAIN-CONTAINING PROTEIN-RELATED"/>
    <property type="match status" value="1"/>
</dbReference>
<keyword evidence="3 8" id="KW-0813">Transport</keyword>
<dbReference type="HOGENOM" id="CLU_001265_30_3_1"/>
<dbReference type="EMBL" id="KB469307">
    <property type="protein sequence ID" value="EPQ52452.1"/>
    <property type="molecule type" value="Genomic_DNA"/>
</dbReference>
<dbReference type="OrthoDB" id="2544694at2759"/>
<feature type="transmembrane region" description="Helical" evidence="9">
    <location>
        <begin position="179"/>
        <end position="201"/>
    </location>
</feature>
<dbReference type="InterPro" id="IPR036259">
    <property type="entry name" value="MFS_trans_sf"/>
</dbReference>
<proteinExistence type="inferred from homology"/>
<dbReference type="eggNOG" id="KOG0254">
    <property type="taxonomic scope" value="Eukaryota"/>
</dbReference>
<reference evidence="11 12" key="1">
    <citation type="journal article" date="2012" name="Science">
        <title>The Paleozoic origin of enzymatic lignin decomposition reconstructed from 31 fungal genomes.</title>
        <authorList>
            <person name="Floudas D."/>
            <person name="Binder M."/>
            <person name="Riley R."/>
            <person name="Barry K."/>
            <person name="Blanchette R.A."/>
            <person name="Henrissat B."/>
            <person name="Martinez A.T."/>
            <person name="Otillar R."/>
            <person name="Spatafora J.W."/>
            <person name="Yadav J.S."/>
            <person name="Aerts A."/>
            <person name="Benoit I."/>
            <person name="Boyd A."/>
            <person name="Carlson A."/>
            <person name="Copeland A."/>
            <person name="Coutinho P.M."/>
            <person name="de Vries R.P."/>
            <person name="Ferreira P."/>
            <person name="Findley K."/>
            <person name="Foster B."/>
            <person name="Gaskell J."/>
            <person name="Glotzer D."/>
            <person name="Gorecki P."/>
            <person name="Heitman J."/>
            <person name="Hesse C."/>
            <person name="Hori C."/>
            <person name="Igarashi K."/>
            <person name="Jurgens J.A."/>
            <person name="Kallen N."/>
            <person name="Kersten P."/>
            <person name="Kohler A."/>
            <person name="Kuees U."/>
            <person name="Kumar T.K.A."/>
            <person name="Kuo A."/>
            <person name="LaButti K."/>
            <person name="Larrondo L.F."/>
            <person name="Lindquist E."/>
            <person name="Ling A."/>
            <person name="Lombard V."/>
            <person name="Lucas S."/>
            <person name="Lundell T."/>
            <person name="Martin R."/>
            <person name="McLaughlin D.J."/>
            <person name="Morgenstern I."/>
            <person name="Morin E."/>
            <person name="Murat C."/>
            <person name="Nagy L.G."/>
            <person name="Nolan M."/>
            <person name="Ohm R.A."/>
            <person name="Patyshakuliyeva A."/>
            <person name="Rokas A."/>
            <person name="Ruiz-Duenas F.J."/>
            <person name="Sabat G."/>
            <person name="Salamov A."/>
            <person name="Samejima M."/>
            <person name="Schmutz J."/>
            <person name="Slot J.C."/>
            <person name="St John F."/>
            <person name="Stenlid J."/>
            <person name="Sun H."/>
            <person name="Sun S."/>
            <person name="Syed K."/>
            <person name="Tsang A."/>
            <person name="Wiebenga A."/>
            <person name="Young D."/>
            <person name="Pisabarro A."/>
            <person name="Eastwood D.C."/>
            <person name="Martin F."/>
            <person name="Cullen D."/>
            <person name="Grigoriev I.V."/>
            <person name="Hibbett D.S."/>
        </authorList>
    </citation>
    <scope>NUCLEOTIDE SEQUENCE [LARGE SCALE GENOMIC DNA]</scope>
    <source>
        <strain evidence="11 12">ATCC 11539</strain>
    </source>
</reference>
<name>S7PYP8_GLOTA</name>
<dbReference type="OMA" id="NWATIVV"/>
<organism evidence="11 12">
    <name type="scientific">Gloeophyllum trabeum (strain ATCC 11539 / FP-39264 / Madison 617)</name>
    <name type="common">Brown rot fungus</name>
    <dbReference type="NCBI Taxonomy" id="670483"/>
    <lineage>
        <taxon>Eukaryota</taxon>
        <taxon>Fungi</taxon>
        <taxon>Dikarya</taxon>
        <taxon>Basidiomycota</taxon>
        <taxon>Agaricomycotina</taxon>
        <taxon>Agaricomycetes</taxon>
        <taxon>Gloeophyllales</taxon>
        <taxon>Gloeophyllaceae</taxon>
        <taxon>Gloeophyllum</taxon>
    </lineage>
</organism>
<feature type="transmembrane region" description="Helical" evidence="9">
    <location>
        <begin position="308"/>
        <end position="328"/>
    </location>
</feature>
<gene>
    <name evidence="11" type="ORF">GLOTRDRAFT_79538</name>
</gene>
<dbReference type="GO" id="GO:0016020">
    <property type="term" value="C:membrane"/>
    <property type="evidence" value="ECO:0007669"/>
    <property type="project" value="UniProtKB-SubCell"/>
</dbReference>
<keyword evidence="5 9" id="KW-1133">Transmembrane helix</keyword>
<sequence>MEPNPTIKSYVGLTGTPLLYAITCACSLGFLLFGYDNGVFSGLTTDPLFLSEFSYPNSTLLGFIVAVYELGCLLGALGCACWGEHFGRKTICAWGSAVLIAGTIIQTASFGRTELIVGRIVTGVGMGLITSVVPIWQSETTPAKLRGRMIAVQLSMLIVGIVVAYWIDYGMSLKESSIQWRFPIAFQVVFAFALIAFCIVLPESPRWLASHGRSNEALSVLCSLRNAPPCSPLVSTEFNEIQSAIALESSESGTWKDVFTDGGIMGWQRTAIACGVQTMQEFTGTNIITYYAPYVMQNSVGLDRHQSLLLSGGLQLFFLVMSFIPWVILDKVGRRRLFVFGSWGMGSCMLISGILIKVGGRSNGIGAVVMLYLFQGFFTIGWMSNMWCYPSEILPLRNRQRGGALSVVFQWLTTFLVVEITPPALSNIGWRTYIIFAVFNWVSIAIAWWWFPETAGRTLESIDFMFAGAKSLREVVKQSVVRADSGLEAGAPRAYEKGEVEVTEKAAIEQLE</sequence>
<feature type="transmembrane region" description="Helical" evidence="9">
    <location>
        <begin position="91"/>
        <end position="110"/>
    </location>
</feature>
<dbReference type="GeneID" id="19308892"/>
<evidence type="ECO:0000256" key="7">
    <source>
        <dbReference type="ARBA" id="ARBA00049119"/>
    </source>
</evidence>
<evidence type="ECO:0000256" key="8">
    <source>
        <dbReference type="RuleBase" id="RU003346"/>
    </source>
</evidence>
<evidence type="ECO:0000256" key="4">
    <source>
        <dbReference type="ARBA" id="ARBA00022692"/>
    </source>
</evidence>
<comment type="catalytic activity">
    <reaction evidence="7">
        <text>myo-inositol(out) + H(+)(out) = myo-inositol(in) + H(+)(in)</text>
        <dbReference type="Rhea" id="RHEA:60364"/>
        <dbReference type="ChEBI" id="CHEBI:15378"/>
        <dbReference type="ChEBI" id="CHEBI:17268"/>
    </reaction>
</comment>
<feature type="transmembrane region" description="Helical" evidence="9">
    <location>
        <begin position="433"/>
        <end position="451"/>
    </location>
</feature>
<comment type="similarity">
    <text evidence="2 8">Belongs to the major facilitator superfamily. Sugar transporter (TC 2.A.1.1) family.</text>
</comment>
<accession>S7PYP8</accession>
<dbReference type="Proteomes" id="UP000030669">
    <property type="component" value="Unassembled WGS sequence"/>
</dbReference>
<evidence type="ECO:0000256" key="9">
    <source>
        <dbReference type="SAM" id="Phobius"/>
    </source>
</evidence>
<feature type="transmembrane region" description="Helical" evidence="9">
    <location>
        <begin position="365"/>
        <end position="383"/>
    </location>
</feature>
<evidence type="ECO:0000313" key="11">
    <source>
        <dbReference type="EMBL" id="EPQ52452.1"/>
    </source>
</evidence>
<evidence type="ECO:0000256" key="2">
    <source>
        <dbReference type="ARBA" id="ARBA00010992"/>
    </source>
</evidence>
<feature type="transmembrane region" description="Helical" evidence="9">
    <location>
        <begin position="55"/>
        <end position="79"/>
    </location>
</feature>
<evidence type="ECO:0000256" key="6">
    <source>
        <dbReference type="ARBA" id="ARBA00023136"/>
    </source>
</evidence>
<evidence type="ECO:0000259" key="10">
    <source>
        <dbReference type="PROSITE" id="PS50850"/>
    </source>
</evidence>
<dbReference type="PROSITE" id="PS50850">
    <property type="entry name" value="MFS"/>
    <property type="match status" value="1"/>
</dbReference>
<feature type="transmembrane region" description="Helical" evidence="9">
    <location>
        <begin position="340"/>
        <end position="358"/>
    </location>
</feature>
<protein>
    <submittedName>
        <fullName evidence="11">Sugar transporter</fullName>
    </submittedName>
</protein>
<dbReference type="AlphaFoldDB" id="S7PYP8"/>
<keyword evidence="11" id="KW-0762">Sugar transport</keyword>
<dbReference type="PRINTS" id="PR00171">
    <property type="entry name" value="SUGRTRNSPORT"/>
</dbReference>
<keyword evidence="12" id="KW-1185">Reference proteome</keyword>
<keyword evidence="4 9" id="KW-0812">Transmembrane</keyword>
<dbReference type="InterPro" id="IPR050360">
    <property type="entry name" value="MFS_Sugar_Transporters"/>
</dbReference>
<dbReference type="InterPro" id="IPR020846">
    <property type="entry name" value="MFS_dom"/>
</dbReference>
<feature type="domain" description="Major facilitator superfamily (MFS) profile" evidence="10">
    <location>
        <begin position="22"/>
        <end position="455"/>
    </location>
</feature>
<keyword evidence="6 9" id="KW-0472">Membrane</keyword>
<dbReference type="InterPro" id="IPR005828">
    <property type="entry name" value="MFS_sugar_transport-like"/>
</dbReference>
<dbReference type="PANTHER" id="PTHR48022">
    <property type="entry name" value="PLASTIDIC GLUCOSE TRANSPORTER 4"/>
    <property type="match status" value="1"/>
</dbReference>
<evidence type="ECO:0000256" key="1">
    <source>
        <dbReference type="ARBA" id="ARBA00004141"/>
    </source>
</evidence>
<evidence type="ECO:0000256" key="3">
    <source>
        <dbReference type="ARBA" id="ARBA00022448"/>
    </source>
</evidence>